<feature type="transmembrane region" description="Helical" evidence="1">
    <location>
        <begin position="70"/>
        <end position="101"/>
    </location>
</feature>
<sequence length="354" mass="38579">MKHFRFSIGVSVVLMMVAGWWGYSRGGITGMLAALWISAVLGVLEVSLSFDNAVVNASVLRHWNDFWRKLFLTVGILVAVFGMRLVFPLLIVAVATGLGLADVWTMAIADPDSYSRHLTEKHAEVAAFGGAFLLLVFLNFLFDDDKELHWLGWIEEKMGKHGTGGLAVLLALLAAFASMALAPEGRQLSVLASGVLGVTIYVGVDFLSGLLEDKEVDPAIGKIISRGSFGGFMYLEVLDASFSFDGVIGAFAITSDVVIIMLGLAIGAMFVRSMTVYLVDRGTLEEFVYLEHGAHYAIGILAVIMFASVKYHIPEWFTGLSGVAFIFVSIWSSLRYKRKHAAQHPAEAPDRDAY</sequence>
<accession>A0A418Y7M5</accession>
<reference evidence="2 3" key="1">
    <citation type="submission" date="2018-09" db="EMBL/GenBank/DDBJ databases">
        <authorList>
            <person name="Zhu H."/>
        </authorList>
    </citation>
    <scope>NUCLEOTIDE SEQUENCE [LARGE SCALE GENOMIC DNA]</scope>
    <source>
        <strain evidence="2 3">K1S02-61</strain>
    </source>
</reference>
<dbReference type="InterPro" id="IPR007427">
    <property type="entry name" value="DUF475"/>
</dbReference>
<dbReference type="PANTHER" id="PTHR30238:SF4">
    <property type="entry name" value="SLL1022 PROTEIN"/>
    <property type="match status" value="1"/>
</dbReference>
<feature type="transmembrane region" description="Helical" evidence="1">
    <location>
        <begin position="6"/>
        <end position="23"/>
    </location>
</feature>
<evidence type="ECO:0000256" key="1">
    <source>
        <dbReference type="SAM" id="Phobius"/>
    </source>
</evidence>
<dbReference type="Pfam" id="PF04332">
    <property type="entry name" value="DUF475"/>
    <property type="match status" value="1"/>
</dbReference>
<feature type="transmembrane region" description="Helical" evidence="1">
    <location>
        <begin position="316"/>
        <end position="334"/>
    </location>
</feature>
<feature type="transmembrane region" description="Helical" evidence="1">
    <location>
        <begin position="30"/>
        <end position="50"/>
    </location>
</feature>
<dbReference type="RefSeq" id="WP_119809290.1">
    <property type="nucleotide sequence ID" value="NZ_QYUP01000019.1"/>
</dbReference>
<feature type="transmembrane region" description="Helical" evidence="1">
    <location>
        <begin position="188"/>
        <end position="211"/>
    </location>
</feature>
<dbReference type="NCBIfam" id="NF010613">
    <property type="entry name" value="PRK14013.1-3"/>
    <property type="match status" value="1"/>
</dbReference>
<protein>
    <submittedName>
        <fullName evidence="2">DUF475 domain-containing protein</fullName>
    </submittedName>
</protein>
<keyword evidence="1" id="KW-0812">Transmembrane</keyword>
<comment type="caution">
    <text evidence="2">The sequence shown here is derived from an EMBL/GenBank/DDBJ whole genome shotgun (WGS) entry which is preliminary data.</text>
</comment>
<organism evidence="2 3">
    <name type="scientific">Massilia cavernae</name>
    <dbReference type="NCBI Taxonomy" id="2320864"/>
    <lineage>
        <taxon>Bacteria</taxon>
        <taxon>Pseudomonadati</taxon>
        <taxon>Pseudomonadota</taxon>
        <taxon>Betaproteobacteria</taxon>
        <taxon>Burkholderiales</taxon>
        <taxon>Oxalobacteraceae</taxon>
        <taxon>Telluria group</taxon>
        <taxon>Massilia</taxon>
    </lineage>
</organism>
<keyword evidence="1" id="KW-1133">Transmembrane helix</keyword>
<feature type="transmembrane region" description="Helical" evidence="1">
    <location>
        <begin position="247"/>
        <end position="271"/>
    </location>
</feature>
<gene>
    <name evidence="2" type="ORF">D3872_02305</name>
</gene>
<feature type="transmembrane region" description="Helical" evidence="1">
    <location>
        <begin position="162"/>
        <end position="181"/>
    </location>
</feature>
<name>A0A418Y7M5_9BURK</name>
<feature type="transmembrane region" description="Helical" evidence="1">
    <location>
        <begin position="292"/>
        <end position="310"/>
    </location>
</feature>
<dbReference type="Proteomes" id="UP000284006">
    <property type="component" value="Unassembled WGS sequence"/>
</dbReference>
<evidence type="ECO:0000313" key="3">
    <source>
        <dbReference type="Proteomes" id="UP000284006"/>
    </source>
</evidence>
<dbReference type="OrthoDB" id="8533002at2"/>
<keyword evidence="1" id="KW-0472">Membrane</keyword>
<proteinExistence type="predicted"/>
<evidence type="ECO:0000313" key="2">
    <source>
        <dbReference type="EMBL" id="RJG26332.1"/>
    </source>
</evidence>
<dbReference type="EMBL" id="QYUP01000019">
    <property type="protein sequence ID" value="RJG26332.1"/>
    <property type="molecule type" value="Genomic_DNA"/>
</dbReference>
<dbReference type="PANTHER" id="PTHR30238">
    <property type="entry name" value="MEMBRANE BOUND PREDICTED REDOX MODULATOR"/>
    <property type="match status" value="1"/>
</dbReference>
<keyword evidence="3" id="KW-1185">Reference proteome</keyword>
<feature type="transmembrane region" description="Helical" evidence="1">
    <location>
        <begin position="122"/>
        <end position="142"/>
    </location>
</feature>
<dbReference type="AlphaFoldDB" id="A0A418Y7M5"/>
<dbReference type="NCBIfam" id="NF010614">
    <property type="entry name" value="PRK14013.1-4"/>
    <property type="match status" value="1"/>
</dbReference>